<evidence type="ECO:0000256" key="11">
    <source>
        <dbReference type="ARBA" id="ARBA00022967"/>
    </source>
</evidence>
<dbReference type="SUPFAM" id="SSF49503">
    <property type="entry name" value="Cupredoxins"/>
    <property type="match status" value="1"/>
</dbReference>
<dbReference type="GO" id="GO:0005743">
    <property type="term" value="C:mitochondrial inner membrane"/>
    <property type="evidence" value="ECO:0007669"/>
    <property type="project" value="UniProtKB-SubCell"/>
</dbReference>
<gene>
    <name evidence="22" type="primary">cox2</name>
</gene>
<evidence type="ECO:0000256" key="1">
    <source>
        <dbReference type="ARBA" id="ARBA00004448"/>
    </source>
</evidence>
<dbReference type="InterPro" id="IPR011759">
    <property type="entry name" value="Cyt_c_oxidase_su2_TM_dom"/>
</dbReference>
<feature type="domain" description="Cytochrome oxidase subunit II transmembrane region profile" evidence="21">
    <location>
        <begin position="4"/>
        <end position="93"/>
    </location>
</feature>
<dbReference type="GO" id="GO:0005507">
    <property type="term" value="F:copper ion binding"/>
    <property type="evidence" value="ECO:0007669"/>
    <property type="project" value="InterPro"/>
</dbReference>
<dbReference type="InterPro" id="IPR002429">
    <property type="entry name" value="CcO_II-like_C"/>
</dbReference>
<comment type="subunit">
    <text evidence="3">Component of the cytochrome c oxidase (complex IV, CIV), a multisubunit enzyme composed of a catalytic core of 3 subunits and several supernumerary subunits. The complex exists as a monomer or a dimer and forms supercomplexes (SCs) in the inner mitochondrial membrane with ubiquinol-cytochrome c oxidoreductase (cytochrome b-c1 complex, complex III, CIII).</text>
</comment>
<dbReference type="InterPro" id="IPR008972">
    <property type="entry name" value="Cupredoxin"/>
</dbReference>
<evidence type="ECO:0000256" key="3">
    <source>
        <dbReference type="ARBA" id="ARBA00011164"/>
    </source>
</evidence>
<evidence type="ECO:0000256" key="16">
    <source>
        <dbReference type="ARBA" id="ARBA00023136"/>
    </source>
</evidence>
<keyword evidence="16 18" id="KW-0472">Membrane</keyword>
<dbReference type="GO" id="GO:0042773">
    <property type="term" value="P:ATP synthesis coupled electron transport"/>
    <property type="evidence" value="ECO:0007669"/>
    <property type="project" value="TreeGrafter"/>
</dbReference>
<dbReference type="RefSeq" id="YP_615041.1">
    <property type="nucleotide sequence ID" value="NC_008046.1"/>
</dbReference>
<accession>Q1HBE1</accession>
<dbReference type="PANTHER" id="PTHR22888">
    <property type="entry name" value="CYTOCHROME C OXIDASE, SUBUNIT II"/>
    <property type="match status" value="1"/>
</dbReference>
<geneLocation type="mitochondrion" evidence="22"/>
<keyword evidence="12 18" id="KW-0249">Electron transport</keyword>
<dbReference type="EMBL" id="DQ520857">
    <property type="protein sequence ID" value="ABF48143.1"/>
    <property type="molecule type" value="Genomic_DNA"/>
</dbReference>
<comment type="similarity">
    <text evidence="2 18">Belongs to the cytochrome c oxidase subunit 2 family.</text>
</comment>
<name>Q1HBE1_THACS</name>
<dbReference type="GO" id="GO:0004129">
    <property type="term" value="F:cytochrome-c oxidase activity"/>
    <property type="evidence" value="ECO:0007669"/>
    <property type="project" value="UniProtKB-EC"/>
</dbReference>
<evidence type="ECO:0000256" key="7">
    <source>
        <dbReference type="ARBA" id="ARBA00022692"/>
    </source>
</evidence>
<comment type="subcellular location">
    <subcellularLocation>
        <location evidence="1 18">Mitochondrion inner membrane</location>
        <topology evidence="1 18">Multi-pass membrane protein</topology>
    </subcellularLocation>
</comment>
<dbReference type="InterPro" id="IPR036257">
    <property type="entry name" value="Cyt_c_oxidase_su2_TM_sf"/>
</dbReference>
<keyword evidence="15 18" id="KW-0496">Mitochondrion</keyword>
<evidence type="ECO:0000256" key="6">
    <source>
        <dbReference type="ARBA" id="ARBA00022660"/>
    </source>
</evidence>
<keyword evidence="6 18" id="KW-0679">Respiratory chain</keyword>
<dbReference type="Pfam" id="PF02790">
    <property type="entry name" value="COX2_TM"/>
    <property type="match status" value="1"/>
</dbReference>
<evidence type="ECO:0000256" key="17">
    <source>
        <dbReference type="ARBA" id="ARBA00049512"/>
    </source>
</evidence>
<evidence type="ECO:0000256" key="19">
    <source>
        <dbReference type="SAM" id="Phobius"/>
    </source>
</evidence>
<evidence type="ECO:0000256" key="13">
    <source>
        <dbReference type="ARBA" id="ARBA00022989"/>
    </source>
</evidence>
<evidence type="ECO:0000256" key="8">
    <source>
        <dbReference type="ARBA" id="ARBA00022723"/>
    </source>
</evidence>
<comment type="catalytic activity">
    <reaction evidence="17">
        <text>4 Fe(II)-[cytochrome c] + O2 + 8 H(+)(in) = 4 Fe(III)-[cytochrome c] + 2 H2O + 4 H(+)(out)</text>
        <dbReference type="Rhea" id="RHEA:11436"/>
        <dbReference type="Rhea" id="RHEA-COMP:10350"/>
        <dbReference type="Rhea" id="RHEA-COMP:14399"/>
        <dbReference type="ChEBI" id="CHEBI:15377"/>
        <dbReference type="ChEBI" id="CHEBI:15378"/>
        <dbReference type="ChEBI" id="CHEBI:15379"/>
        <dbReference type="ChEBI" id="CHEBI:29033"/>
        <dbReference type="ChEBI" id="CHEBI:29034"/>
        <dbReference type="EC" id="7.1.1.9"/>
    </reaction>
    <physiologicalReaction direction="left-to-right" evidence="17">
        <dbReference type="Rhea" id="RHEA:11437"/>
    </physiologicalReaction>
</comment>
<comment type="cofactor">
    <cofactor evidence="18">
        <name>Cu cation</name>
        <dbReference type="ChEBI" id="CHEBI:23378"/>
    </cofactor>
    <text evidence="18">Binds a copper A center.</text>
</comment>
<evidence type="ECO:0000256" key="2">
    <source>
        <dbReference type="ARBA" id="ARBA00007866"/>
    </source>
</evidence>
<sequence>MLKFSQYLKLNLANQMNLVSWELDLYNDLVMLVELNTALSVFTYLSYVSSNKWYQKLNHWGALELLWTLFPVSVLVVLGCPSLKMLYMQELYQFSSNLSVKVLGYQWYWSYDFLEWSVSLDSFPKMFSNLYRLGESELLVLPVSFNIRLLISSEDVIHSWTIPSLGVKMDATPGRLNFINILNNQPSKFIGQCSELCGNFHSWMPIYVEFSSTNIFIEWCKIYKI</sequence>
<feature type="transmembrane region" description="Helical" evidence="19">
    <location>
        <begin position="25"/>
        <end position="45"/>
    </location>
</feature>
<keyword evidence="9 18" id="KW-0999">Mitochondrion inner membrane</keyword>
<keyword evidence="10" id="KW-0460">Magnesium</keyword>
<feature type="domain" description="Cytochrome oxidase subunit II copper A binding" evidence="20">
    <location>
        <begin position="95"/>
        <end position="222"/>
    </location>
</feature>
<dbReference type="SUPFAM" id="SSF81464">
    <property type="entry name" value="Cytochrome c oxidase subunit II-like, transmembrane region"/>
    <property type="match status" value="1"/>
</dbReference>
<proteinExistence type="inferred from homology"/>
<evidence type="ECO:0000256" key="9">
    <source>
        <dbReference type="ARBA" id="ARBA00022792"/>
    </source>
</evidence>
<evidence type="ECO:0000256" key="14">
    <source>
        <dbReference type="ARBA" id="ARBA00023008"/>
    </source>
</evidence>
<evidence type="ECO:0000256" key="18">
    <source>
        <dbReference type="RuleBase" id="RU000457"/>
    </source>
</evidence>
<dbReference type="PANTHER" id="PTHR22888:SF9">
    <property type="entry name" value="CYTOCHROME C OXIDASE SUBUNIT 2"/>
    <property type="match status" value="1"/>
</dbReference>
<keyword evidence="5 18" id="KW-0813">Transport</keyword>
<dbReference type="Pfam" id="PF00116">
    <property type="entry name" value="COX2"/>
    <property type="match status" value="1"/>
</dbReference>
<evidence type="ECO:0000256" key="12">
    <source>
        <dbReference type="ARBA" id="ARBA00022982"/>
    </source>
</evidence>
<protein>
    <recommendedName>
        <fullName evidence="4 18">Cytochrome c oxidase subunit 2</fullName>
    </recommendedName>
</protein>
<dbReference type="InterPro" id="IPR001505">
    <property type="entry name" value="Copper_CuA"/>
</dbReference>
<dbReference type="PROSITE" id="PS50857">
    <property type="entry name" value="COX2_CUA"/>
    <property type="match status" value="1"/>
</dbReference>
<dbReference type="Gene3D" id="1.10.287.90">
    <property type="match status" value="1"/>
</dbReference>
<dbReference type="EMBL" id="DQ520858">
    <property type="protein sequence ID" value="ABF48155.1"/>
    <property type="molecule type" value="Genomic_DNA"/>
</dbReference>
<dbReference type="AlphaFoldDB" id="Q1HBE1"/>
<reference evidence="22" key="2">
    <citation type="submission" date="2006-04" db="EMBL/GenBank/DDBJ databases">
        <authorList>
            <person name="Tang S."/>
            <person name="Hyman B."/>
        </authorList>
    </citation>
    <scope>NUCLEOTIDE SEQUENCE</scope>
</reference>
<dbReference type="PROSITE" id="PS00078">
    <property type="entry name" value="COX2"/>
    <property type="match status" value="1"/>
</dbReference>
<feature type="transmembrane region" description="Helical" evidence="19">
    <location>
        <begin position="65"/>
        <end position="87"/>
    </location>
</feature>
<evidence type="ECO:0000256" key="5">
    <source>
        <dbReference type="ARBA" id="ARBA00022448"/>
    </source>
</evidence>
<keyword evidence="8 18" id="KW-0479">Metal-binding</keyword>
<dbReference type="InterPro" id="IPR045187">
    <property type="entry name" value="CcO_II"/>
</dbReference>
<evidence type="ECO:0000256" key="4">
    <source>
        <dbReference type="ARBA" id="ARBA00015946"/>
    </source>
</evidence>
<dbReference type="Gene3D" id="2.60.40.420">
    <property type="entry name" value="Cupredoxins - blue copper proteins"/>
    <property type="match status" value="1"/>
</dbReference>
<comment type="function">
    <text evidence="18">Component of the cytochrome c oxidase, the last enzyme in the mitochondrial electron transport chain which drives oxidative phosphorylation. The respiratory chain contains 3 multisubunit complexes succinate dehydrogenase (complex II, CII), ubiquinol-cytochrome c oxidoreductase (cytochrome b-c1 complex, complex III, CIII) and cytochrome c oxidase (complex IV, CIV), that cooperate to transfer electrons derived from NADH and succinate to molecular oxygen, creating an electrochemical gradient over the inner membrane that drives transmembrane transport and the ATP synthase. Cytochrome c oxidase is the component of the respiratory chain that catalyzes the reduction of oxygen to water. Electrons originating from reduced cytochrome c in the intermembrane space (IMS) are transferred via the dinuclear copper A center (CU(A)) of subunit 2 and heme A of subunit 1 to the active site in subunit 1, a binuclear center (BNC) formed by heme A3 and copper B (CU(B)). The BNC reduces molecular oxygen to 2 water molecules using 4 electrons from cytochrome c in the IMS and 4 protons from the mitochondrial matrix.</text>
</comment>
<dbReference type="GeneID" id="4078871"/>
<keyword evidence="11" id="KW-1278">Translocase</keyword>
<reference evidence="22" key="1">
    <citation type="journal article" date="2005" name="J. Nematol.">
        <title>Rolling circle amplification of complete nematode mitochondrial genomes.</title>
        <authorList>
            <person name="Tang S."/>
            <person name="Hyman B."/>
        </authorList>
    </citation>
    <scope>NUCLEOTIDE SEQUENCE</scope>
</reference>
<dbReference type="PROSITE" id="PS50999">
    <property type="entry name" value="COX2_TM"/>
    <property type="match status" value="1"/>
</dbReference>
<dbReference type="PRINTS" id="PR01166">
    <property type="entry name" value="CYCOXIDASEII"/>
</dbReference>
<evidence type="ECO:0000259" key="20">
    <source>
        <dbReference type="PROSITE" id="PS50857"/>
    </source>
</evidence>
<keyword evidence="14 18" id="KW-0186">Copper</keyword>
<evidence type="ECO:0000256" key="10">
    <source>
        <dbReference type="ARBA" id="ARBA00022842"/>
    </source>
</evidence>
<dbReference type="CTD" id="4513"/>
<evidence type="ECO:0000313" key="22">
    <source>
        <dbReference type="EMBL" id="ABF48155.1"/>
    </source>
</evidence>
<keyword evidence="7 18" id="KW-0812">Transmembrane</keyword>
<evidence type="ECO:0000259" key="21">
    <source>
        <dbReference type="PROSITE" id="PS50999"/>
    </source>
</evidence>
<evidence type="ECO:0000256" key="15">
    <source>
        <dbReference type="ARBA" id="ARBA00023128"/>
    </source>
</evidence>
<keyword evidence="13 19" id="KW-1133">Transmembrane helix</keyword>
<organism evidence="22">
    <name type="scientific">Thaumamermis cosgrovei</name>
    <name type="common">Pillbug parasitic nematode</name>
    <dbReference type="NCBI Taxonomy" id="382538"/>
    <lineage>
        <taxon>Eukaryota</taxon>
        <taxon>Metazoa</taxon>
        <taxon>Ecdysozoa</taxon>
        <taxon>Nematoda</taxon>
        <taxon>Enoplea</taxon>
        <taxon>Dorylaimia</taxon>
        <taxon>Mermithida</taxon>
        <taxon>Mermithoidea</taxon>
        <taxon>Mermithidae</taxon>
        <taxon>Thaumamermis</taxon>
    </lineage>
</organism>